<dbReference type="Gene3D" id="3.40.630.10">
    <property type="entry name" value="Zn peptidases"/>
    <property type="match status" value="1"/>
</dbReference>
<dbReference type="Proteomes" id="UP001186104">
    <property type="component" value="Unassembled WGS sequence"/>
</dbReference>
<keyword evidence="5" id="KW-1185">Reference proteome</keyword>
<dbReference type="SUPFAM" id="SSF55031">
    <property type="entry name" value="Bacterial exopeptidase dimerisation domain"/>
    <property type="match status" value="1"/>
</dbReference>
<dbReference type="PANTHER" id="PTHR43808">
    <property type="entry name" value="ACETYLORNITHINE DEACETYLASE"/>
    <property type="match status" value="1"/>
</dbReference>
<accession>A0ABU4D4S4</accession>
<organism evidence="4 5">
    <name type="scientific">Rhodococcus cerastii</name>
    <dbReference type="NCBI Taxonomy" id="908616"/>
    <lineage>
        <taxon>Bacteria</taxon>
        <taxon>Bacillati</taxon>
        <taxon>Actinomycetota</taxon>
        <taxon>Actinomycetes</taxon>
        <taxon>Mycobacteriales</taxon>
        <taxon>Nocardiaceae</taxon>
        <taxon>Rhodococcus</taxon>
    </lineage>
</organism>
<dbReference type="SUPFAM" id="SSF53187">
    <property type="entry name" value="Zn-dependent exopeptidases"/>
    <property type="match status" value="1"/>
</dbReference>
<dbReference type="Gene3D" id="3.30.70.360">
    <property type="match status" value="1"/>
</dbReference>
<sequence length="360" mass="37681">MDTTGLLTELVTTSTVSGDPAPQRLTMNTVLSLLRARTPKLTVEGDTDGPHPWMLITNDASPETTRLMFACHVDTVPPGDLKHWQFDPFVADIEDGVLRGRGTSDMKAGLVAATAAVLNAIDDGVPVAFLLTSDEEIGSLGAQAARHAVADCSVGAVVVPEATGNRVHLGHRGALWVDVFTAGVAAHGSTPQRGESAIFKLVDVLARAKEELPLASDAFLGAETFNVGLIDGGSAPNIVPDAAHVVIDHRTVGDGRDLLAWWRDQPEVDRVDARIDLPGVRTTPDNNWISALPNPVAAEPVTYFTDASILAAAAPSAPIVVWGPGTPALMHAADESVSLAELDAAVAAYGAVTRAWPTVD</sequence>
<feature type="domain" description="Peptidase M20 dimerisation" evidence="3">
    <location>
        <begin position="170"/>
        <end position="252"/>
    </location>
</feature>
<evidence type="ECO:0000313" key="5">
    <source>
        <dbReference type="Proteomes" id="UP001186104"/>
    </source>
</evidence>
<dbReference type="RefSeq" id="WP_317533573.1">
    <property type="nucleotide sequence ID" value="NZ_JAWLKF010000010.1"/>
</dbReference>
<keyword evidence="2" id="KW-0378">Hydrolase</keyword>
<dbReference type="InterPro" id="IPR002933">
    <property type="entry name" value="Peptidase_M20"/>
</dbReference>
<evidence type="ECO:0000259" key="3">
    <source>
        <dbReference type="Pfam" id="PF07687"/>
    </source>
</evidence>
<dbReference type="Pfam" id="PF07687">
    <property type="entry name" value="M20_dimer"/>
    <property type="match status" value="1"/>
</dbReference>
<name>A0ABU4D4S4_9NOCA</name>
<dbReference type="InterPro" id="IPR050072">
    <property type="entry name" value="Peptidase_M20A"/>
</dbReference>
<dbReference type="InterPro" id="IPR036264">
    <property type="entry name" value="Bact_exopeptidase_dim_dom"/>
</dbReference>
<evidence type="ECO:0000313" key="4">
    <source>
        <dbReference type="EMBL" id="MDV6304376.1"/>
    </source>
</evidence>
<evidence type="ECO:0000256" key="2">
    <source>
        <dbReference type="ARBA" id="ARBA00022801"/>
    </source>
</evidence>
<dbReference type="EMBL" id="JAWLKF010000010">
    <property type="protein sequence ID" value="MDV6304376.1"/>
    <property type="molecule type" value="Genomic_DNA"/>
</dbReference>
<protein>
    <submittedName>
        <fullName evidence="4">M20/M25/M40 family metallo-hydrolase</fullName>
    </submittedName>
</protein>
<gene>
    <name evidence="4" type="ORF">R3P93_17585</name>
</gene>
<keyword evidence="1" id="KW-0479">Metal-binding</keyword>
<proteinExistence type="predicted"/>
<dbReference type="Pfam" id="PF01546">
    <property type="entry name" value="Peptidase_M20"/>
    <property type="match status" value="1"/>
</dbReference>
<comment type="caution">
    <text evidence="4">The sequence shown here is derived from an EMBL/GenBank/DDBJ whole genome shotgun (WGS) entry which is preliminary data.</text>
</comment>
<dbReference type="PANTHER" id="PTHR43808:SF31">
    <property type="entry name" value="N-ACETYL-L-CITRULLINE DEACETYLASE"/>
    <property type="match status" value="1"/>
</dbReference>
<evidence type="ECO:0000256" key="1">
    <source>
        <dbReference type="ARBA" id="ARBA00022723"/>
    </source>
</evidence>
<dbReference type="InterPro" id="IPR011650">
    <property type="entry name" value="Peptidase_M20_dimer"/>
</dbReference>
<reference evidence="4 5" key="1">
    <citation type="submission" date="2023-10" db="EMBL/GenBank/DDBJ databases">
        <title>Development of a sustainable strategy for remediation of hydrocarbon-contaminated territories based on the waste exchange concept.</title>
        <authorList>
            <person name="Krivoruchko A."/>
        </authorList>
    </citation>
    <scope>NUCLEOTIDE SEQUENCE [LARGE SCALE GENOMIC DNA]</scope>
    <source>
        <strain evidence="4 5">IEGM 1327</strain>
    </source>
</reference>